<reference evidence="2" key="1">
    <citation type="journal article" date="2015" name="Nature">
        <title>Complex archaea that bridge the gap between prokaryotes and eukaryotes.</title>
        <authorList>
            <person name="Spang A."/>
            <person name="Saw J.H."/>
            <person name="Jorgensen S.L."/>
            <person name="Zaremba-Niedzwiedzka K."/>
            <person name="Martijn J."/>
            <person name="Lind A.E."/>
            <person name="van Eijk R."/>
            <person name="Schleper C."/>
            <person name="Guy L."/>
            <person name="Ettema T.J."/>
        </authorList>
    </citation>
    <scope>NUCLEOTIDE SEQUENCE</scope>
</reference>
<keyword evidence="1" id="KW-0472">Membrane</keyword>
<keyword evidence="1" id="KW-1133">Transmembrane helix</keyword>
<sequence>MKKSEEIFWMNLLLYAFIGPLELALEKEIVKYAFKDSKKMFEKKE</sequence>
<comment type="caution">
    <text evidence="2">The sequence shown here is derived from an EMBL/GenBank/DDBJ whole genome shotgun (WGS) entry which is preliminary data.</text>
</comment>
<evidence type="ECO:0000313" key="2">
    <source>
        <dbReference type="EMBL" id="KKL61738.1"/>
    </source>
</evidence>
<keyword evidence="1" id="KW-0812">Transmembrane</keyword>
<dbReference type="EMBL" id="LAZR01028726">
    <property type="protein sequence ID" value="KKL61738.1"/>
    <property type="molecule type" value="Genomic_DNA"/>
</dbReference>
<proteinExistence type="predicted"/>
<organism evidence="2">
    <name type="scientific">marine sediment metagenome</name>
    <dbReference type="NCBI Taxonomy" id="412755"/>
    <lineage>
        <taxon>unclassified sequences</taxon>
        <taxon>metagenomes</taxon>
        <taxon>ecological metagenomes</taxon>
    </lineage>
</organism>
<accession>A0A0F9DJ65</accession>
<name>A0A0F9DJ65_9ZZZZ</name>
<dbReference type="AlphaFoldDB" id="A0A0F9DJ65"/>
<gene>
    <name evidence="2" type="ORF">LCGC14_2192340</name>
</gene>
<feature type="transmembrane region" description="Helical" evidence="1">
    <location>
        <begin position="6"/>
        <end position="25"/>
    </location>
</feature>
<evidence type="ECO:0000256" key="1">
    <source>
        <dbReference type="SAM" id="Phobius"/>
    </source>
</evidence>
<protein>
    <submittedName>
        <fullName evidence="2">Uncharacterized protein</fullName>
    </submittedName>
</protein>